<evidence type="ECO:0008006" key="4">
    <source>
        <dbReference type="Google" id="ProtNLM"/>
    </source>
</evidence>
<dbReference type="RefSeq" id="WP_079558668.1">
    <property type="nucleotide sequence ID" value="NZ_CP021904.1"/>
</dbReference>
<gene>
    <name evidence="2" type="ORF">SAMN03080601_02991</name>
</gene>
<dbReference type="OrthoDB" id="978645at2"/>
<organism evidence="2 3">
    <name type="scientific">Alkalitalea saponilacus</name>
    <dbReference type="NCBI Taxonomy" id="889453"/>
    <lineage>
        <taxon>Bacteria</taxon>
        <taxon>Pseudomonadati</taxon>
        <taxon>Bacteroidota</taxon>
        <taxon>Bacteroidia</taxon>
        <taxon>Marinilabiliales</taxon>
        <taxon>Marinilabiliaceae</taxon>
        <taxon>Alkalitalea</taxon>
    </lineage>
</organism>
<evidence type="ECO:0000313" key="2">
    <source>
        <dbReference type="EMBL" id="SKC23706.1"/>
    </source>
</evidence>
<accession>A0A1T5HSQ0</accession>
<dbReference type="SUPFAM" id="SSF56925">
    <property type="entry name" value="OMPA-like"/>
    <property type="match status" value="1"/>
</dbReference>
<evidence type="ECO:0000313" key="3">
    <source>
        <dbReference type="Proteomes" id="UP000191055"/>
    </source>
</evidence>
<dbReference type="EMBL" id="FUYV01000020">
    <property type="protein sequence ID" value="SKC23706.1"/>
    <property type="molecule type" value="Genomic_DNA"/>
</dbReference>
<feature type="signal peptide" evidence="1">
    <location>
        <begin position="1"/>
        <end position="21"/>
    </location>
</feature>
<dbReference type="InterPro" id="IPR011250">
    <property type="entry name" value="OMP/PagP_B-barrel"/>
</dbReference>
<keyword evidence="3" id="KW-1185">Reference proteome</keyword>
<protein>
    <recommendedName>
        <fullName evidence="4">Outer membrane protein beta-barrel domain-containing protein</fullName>
    </recommendedName>
</protein>
<feature type="chain" id="PRO_5010547670" description="Outer membrane protein beta-barrel domain-containing protein" evidence="1">
    <location>
        <begin position="22"/>
        <end position="157"/>
    </location>
</feature>
<reference evidence="2 3" key="1">
    <citation type="submission" date="2017-02" db="EMBL/GenBank/DDBJ databases">
        <authorList>
            <person name="Peterson S.W."/>
        </authorList>
    </citation>
    <scope>NUCLEOTIDE SEQUENCE [LARGE SCALE GENOMIC DNA]</scope>
    <source>
        <strain evidence="2 3">DSM 24412</strain>
    </source>
</reference>
<dbReference type="Proteomes" id="UP000191055">
    <property type="component" value="Unassembled WGS sequence"/>
</dbReference>
<evidence type="ECO:0000256" key="1">
    <source>
        <dbReference type="SAM" id="SignalP"/>
    </source>
</evidence>
<sequence length="157" mass="17332">MKKAVFVILACMLIIPAVSNAQGRAIGLRFGGGNLVGAEISYQTPFNGDRLELDLGIKSSSHWSHWSLTGIYQWVWQIEGGFYWYAGVGPSIGNRSYSGPGYRDDGMFLAAALNAGVEYNFEEIPLQLSVDIRPELGLINTYDRGVFSLALGVRYRF</sequence>
<proteinExistence type="predicted"/>
<dbReference type="STRING" id="889453.SAMN03080601_02991"/>
<dbReference type="KEGG" id="asx:CDL62_08770"/>
<name>A0A1T5HSQ0_9BACT</name>
<keyword evidence="1" id="KW-0732">Signal</keyword>
<dbReference type="AlphaFoldDB" id="A0A1T5HSQ0"/>